<keyword evidence="2" id="KW-0812">Transmembrane</keyword>
<dbReference type="GO" id="GO:0005886">
    <property type="term" value="C:plasma membrane"/>
    <property type="evidence" value="ECO:0007669"/>
    <property type="project" value="UniProtKB-SubCell"/>
</dbReference>
<dbReference type="SUPFAM" id="SSF56954">
    <property type="entry name" value="Outer membrane efflux proteins (OEP)"/>
    <property type="match status" value="1"/>
</dbReference>
<evidence type="ECO:0000256" key="2">
    <source>
        <dbReference type="RuleBase" id="RU362097"/>
    </source>
</evidence>
<keyword evidence="2" id="KW-0472">Membrane</keyword>
<evidence type="ECO:0000256" key="1">
    <source>
        <dbReference type="ARBA" id="ARBA00007613"/>
    </source>
</evidence>
<evidence type="ECO:0000313" key="4">
    <source>
        <dbReference type="Proteomes" id="UP000259465"/>
    </source>
</evidence>
<reference evidence="3 4" key="1">
    <citation type="submission" date="2018-08" db="EMBL/GenBank/DDBJ databases">
        <title>Complete genome sequence of JP2-74.</title>
        <authorList>
            <person name="Wu L."/>
        </authorList>
    </citation>
    <scope>NUCLEOTIDE SEQUENCE [LARGE SCALE GENOMIC DNA]</scope>
    <source>
        <strain evidence="3 4">JP2-74</strain>
    </source>
</reference>
<name>A0AAD0W9S8_9NEIS</name>
<dbReference type="Proteomes" id="UP000259465">
    <property type="component" value="Chromosome"/>
</dbReference>
<accession>A0AAD0W9S8</accession>
<dbReference type="PROSITE" id="PS51257">
    <property type="entry name" value="PROKAR_LIPOPROTEIN"/>
    <property type="match status" value="1"/>
</dbReference>
<dbReference type="Gene3D" id="1.20.1600.10">
    <property type="entry name" value="Outer membrane efflux proteins (OEP)"/>
    <property type="match status" value="1"/>
</dbReference>
<comment type="subcellular location">
    <subcellularLocation>
        <location evidence="2">Cell membrane</location>
        <topology evidence="2">Lipid-anchor</topology>
    </subcellularLocation>
</comment>
<organism evidence="3 4">
    <name type="scientific">Chromobacterium rhizoryzae</name>
    <dbReference type="NCBI Taxonomy" id="1778675"/>
    <lineage>
        <taxon>Bacteria</taxon>
        <taxon>Pseudomonadati</taxon>
        <taxon>Pseudomonadota</taxon>
        <taxon>Betaproteobacteria</taxon>
        <taxon>Neisseriales</taxon>
        <taxon>Chromobacteriaceae</taxon>
        <taxon>Chromobacterium</taxon>
    </lineage>
</organism>
<dbReference type="InterPro" id="IPR010131">
    <property type="entry name" value="MdtP/NodT-like"/>
</dbReference>
<protein>
    <submittedName>
        <fullName evidence="3">Efflux transporter outer membrane subunit</fullName>
    </submittedName>
</protein>
<keyword evidence="2" id="KW-1134">Transmembrane beta strand</keyword>
<gene>
    <name evidence="3" type="ORF">D1345_13255</name>
</gene>
<keyword evidence="2" id="KW-0564">Palmitate</keyword>
<dbReference type="AlphaFoldDB" id="A0AAD0W9S8"/>
<dbReference type="PANTHER" id="PTHR30203">
    <property type="entry name" value="OUTER MEMBRANE CATION EFFLUX PROTEIN"/>
    <property type="match status" value="1"/>
</dbReference>
<evidence type="ECO:0000313" key="3">
    <source>
        <dbReference type="EMBL" id="AXT47108.1"/>
    </source>
</evidence>
<dbReference type="Gene3D" id="2.20.200.10">
    <property type="entry name" value="Outer membrane efflux proteins (OEP)"/>
    <property type="match status" value="1"/>
</dbReference>
<dbReference type="EMBL" id="CP031968">
    <property type="protein sequence ID" value="AXT47108.1"/>
    <property type="molecule type" value="Genomic_DNA"/>
</dbReference>
<dbReference type="NCBIfam" id="TIGR01845">
    <property type="entry name" value="outer_NodT"/>
    <property type="match status" value="1"/>
</dbReference>
<dbReference type="KEGG" id="crz:D1345_13255"/>
<proteinExistence type="inferred from homology"/>
<dbReference type="InterPro" id="IPR003423">
    <property type="entry name" value="OMP_efflux"/>
</dbReference>
<dbReference type="PANTHER" id="PTHR30203:SF32">
    <property type="entry name" value="CATION EFFLUX SYSTEM PROTEIN CUSC"/>
    <property type="match status" value="1"/>
</dbReference>
<keyword evidence="4" id="KW-1185">Reference proteome</keyword>
<comment type="similarity">
    <text evidence="1 2">Belongs to the outer membrane factor (OMF) (TC 1.B.17) family.</text>
</comment>
<sequence length="468" mass="50538">MRSTPWRGSKCLKLWKSNLTVLGLALLLAGCQSTPYQRQALEAPAQWRGAPIQTQADMSRERWWQGFGDAGLLAVLEQARSRNPDLSIALLKLRKAQLAAGLERSDALPSLSGELNAGAKRTLGESSVWSRSSGGSLSTSYELDLWGRVDARLRAADQEFRASAYDEAAARLLSDSAAAGLYWDIAALKARQTLGQADLADLRRIQALAEAKWRAGATSEQDVTQARSAVLSQQADLLGLADERGQKENALALLLDHPSGAALPPIAALPLEPALPAIDAGLPSRLLERRPDLMAAEARLRGKLAKVDQERAAFFPALKLTGSLGSSSGALSSLVQNPLLALGASLSLPFLEWRKLGLQLKSSQADYELETVSFRKTLYGAYQEVDNALSTRQRLQGSARLQADALALNRRSEQLAESRYRAGAVDVQTWLDAAKARRGSESALIRLRQEQLKNLADVYKVLGGAPSA</sequence>
<keyword evidence="2" id="KW-0449">Lipoprotein</keyword>
<dbReference type="Pfam" id="PF02321">
    <property type="entry name" value="OEP"/>
    <property type="match status" value="2"/>
</dbReference>
<dbReference type="GO" id="GO:0015562">
    <property type="term" value="F:efflux transmembrane transporter activity"/>
    <property type="evidence" value="ECO:0007669"/>
    <property type="project" value="InterPro"/>
</dbReference>